<dbReference type="EMBL" id="BARU01016720">
    <property type="protein sequence ID" value="GAH51772.1"/>
    <property type="molecule type" value="Genomic_DNA"/>
</dbReference>
<protein>
    <submittedName>
        <fullName evidence="1">Uncharacterized protein</fullName>
    </submittedName>
</protein>
<name>X1G3D7_9ZZZZ</name>
<reference evidence="1" key="1">
    <citation type="journal article" date="2014" name="Front. Microbiol.">
        <title>High frequency of phylogenetically diverse reductive dehalogenase-homologous genes in deep subseafloor sedimentary metagenomes.</title>
        <authorList>
            <person name="Kawai M."/>
            <person name="Futagami T."/>
            <person name="Toyoda A."/>
            <person name="Takaki Y."/>
            <person name="Nishi S."/>
            <person name="Hori S."/>
            <person name="Arai W."/>
            <person name="Tsubouchi T."/>
            <person name="Morono Y."/>
            <person name="Uchiyama I."/>
            <person name="Ito T."/>
            <person name="Fujiyama A."/>
            <person name="Inagaki F."/>
            <person name="Takami H."/>
        </authorList>
    </citation>
    <scope>NUCLEOTIDE SEQUENCE</scope>
    <source>
        <strain evidence="1">Expedition CK06-06</strain>
    </source>
</reference>
<feature type="non-terminal residue" evidence="1">
    <location>
        <position position="172"/>
    </location>
</feature>
<proteinExistence type="predicted"/>
<gene>
    <name evidence="1" type="ORF">S03H2_27777</name>
</gene>
<organism evidence="1">
    <name type="scientific">marine sediment metagenome</name>
    <dbReference type="NCBI Taxonomy" id="412755"/>
    <lineage>
        <taxon>unclassified sequences</taxon>
        <taxon>metagenomes</taxon>
        <taxon>ecological metagenomes</taxon>
    </lineage>
</organism>
<dbReference type="AlphaFoldDB" id="X1G3D7"/>
<sequence length="172" mass="19124">MPDPGTFNDHCPLCYPAHESPELLKLFVGGIEKSPHFPGVIESPPNGYADLLQTGMPCVWTGRGDLIWHASYATAIPFTQLLVKYAIAADAFVSSPAGSCHRYFTNGQDDPVKWAFNFGWAFLATPAEMQSWIEMVTPVVGPDPRMELFPMEGDDIVLKFCNTQDGEFFVYR</sequence>
<accession>X1G3D7</accession>
<comment type="caution">
    <text evidence="1">The sequence shown here is derived from an EMBL/GenBank/DDBJ whole genome shotgun (WGS) entry which is preliminary data.</text>
</comment>
<evidence type="ECO:0000313" key="1">
    <source>
        <dbReference type="EMBL" id="GAH51772.1"/>
    </source>
</evidence>